<evidence type="ECO:0000256" key="1">
    <source>
        <dbReference type="ARBA" id="ARBA00004123"/>
    </source>
</evidence>
<keyword evidence="4" id="KW-0805">Transcription regulation</keyword>
<dbReference type="Proteomes" id="UP000644660">
    <property type="component" value="Unassembled WGS sequence"/>
</dbReference>
<keyword evidence="3 4" id="KW-0539">Nucleus</keyword>
<accession>A0A8H2VBS7</accession>
<name>A0A8H2VBS7_9SACH</name>
<protein>
    <recommendedName>
        <fullName evidence="4">Mediator of RNA polymerase II transcription subunit 20</fullName>
    </recommendedName>
    <alternativeName>
        <fullName evidence="4">Mediator complex subunit 20</fullName>
    </alternativeName>
</protein>
<comment type="caution">
    <text evidence="5">The sequence shown here is derived from an EMBL/GenBank/DDBJ whole genome shotgun (WGS) entry which is preliminary data.</text>
</comment>
<dbReference type="InterPro" id="IPR013921">
    <property type="entry name" value="Mediator_Med20"/>
</dbReference>
<evidence type="ECO:0000256" key="4">
    <source>
        <dbReference type="RuleBase" id="RU364152"/>
    </source>
</evidence>
<dbReference type="AlphaFoldDB" id="A0A8H2VBS7"/>
<reference evidence="5 6" key="1">
    <citation type="submission" date="2020-05" db="EMBL/GenBank/DDBJ databases">
        <authorList>
            <person name="Casaregola S."/>
            <person name="Devillers H."/>
            <person name="Grondin C."/>
        </authorList>
    </citation>
    <scope>NUCLEOTIDE SEQUENCE [LARGE SCALE GENOMIC DNA]</scope>
    <source>
        <strain evidence="5 6">CLIB 1767</strain>
    </source>
</reference>
<gene>
    <name evidence="4" type="primary">MED20</name>
    <name evidence="5" type="ORF">KABA2_01S12210</name>
</gene>
<sequence length="232" mass="26357">MTRTAVIFIERATPATLTNFKDALANDLLSTEGTCSLEFRTYRTQIKNYSEDSQSKLLYTMNFSHHDENTIMIKNKLGFLLSSDISIGSKITDDNRVQNLVENDCSTGYPESLDILLGNKLTNMWEQRQILRGDAGETFKTMNCLIRCINLFSSTGFKGLVIEVEDTTTNCTNETFTSRINEIKELLNEIAIKEYQISQDTLNGDDVGNNVNPSQTDYLCNLAYQYVRVLEY</sequence>
<comment type="function">
    <text evidence="4">Component of the Mediator complex, a coactivator involved in the regulated transcription of nearly all RNA polymerase II-dependent genes. Mediator functions as a bridge to convey information from gene-specific regulatory proteins to the basal RNA polymerase II transcription machinery. Mediator is recruited to promoters by direct interactions with regulatory proteins and serves as a scaffold for the assembly of a functional preinitiation complex with RNA polymerase II and the general transcription factors.</text>
</comment>
<comment type="subcellular location">
    <subcellularLocation>
        <location evidence="1 4">Nucleus</location>
    </subcellularLocation>
</comment>
<evidence type="ECO:0000313" key="5">
    <source>
        <dbReference type="EMBL" id="CAB4252375.1"/>
    </source>
</evidence>
<keyword evidence="4" id="KW-0804">Transcription</keyword>
<proteinExistence type="inferred from homology"/>
<dbReference type="EMBL" id="CAEFZW010000001">
    <property type="protein sequence ID" value="CAB4252375.1"/>
    <property type="molecule type" value="Genomic_DNA"/>
</dbReference>
<dbReference type="GO" id="GO:0006357">
    <property type="term" value="P:regulation of transcription by RNA polymerase II"/>
    <property type="evidence" value="ECO:0007669"/>
    <property type="project" value="InterPro"/>
</dbReference>
<dbReference type="Pfam" id="PF08612">
    <property type="entry name" value="Med20"/>
    <property type="match status" value="1"/>
</dbReference>
<comment type="subunit">
    <text evidence="4">Component of the Mediator complex.</text>
</comment>
<evidence type="ECO:0000313" key="6">
    <source>
        <dbReference type="Proteomes" id="UP000644660"/>
    </source>
</evidence>
<dbReference type="GO" id="GO:0003712">
    <property type="term" value="F:transcription coregulator activity"/>
    <property type="evidence" value="ECO:0007669"/>
    <property type="project" value="InterPro"/>
</dbReference>
<keyword evidence="6" id="KW-1185">Reference proteome</keyword>
<evidence type="ECO:0000256" key="3">
    <source>
        <dbReference type="ARBA" id="ARBA00023242"/>
    </source>
</evidence>
<dbReference type="GO" id="GO:0016592">
    <property type="term" value="C:mediator complex"/>
    <property type="evidence" value="ECO:0007669"/>
    <property type="project" value="InterPro"/>
</dbReference>
<dbReference type="Gene3D" id="3.30.310.180">
    <property type="match status" value="2"/>
</dbReference>
<organism evidence="5 6">
    <name type="scientific">Maudiozyma barnettii</name>
    <dbReference type="NCBI Taxonomy" id="61262"/>
    <lineage>
        <taxon>Eukaryota</taxon>
        <taxon>Fungi</taxon>
        <taxon>Dikarya</taxon>
        <taxon>Ascomycota</taxon>
        <taxon>Saccharomycotina</taxon>
        <taxon>Saccharomycetes</taxon>
        <taxon>Saccharomycetales</taxon>
        <taxon>Saccharomycetaceae</taxon>
        <taxon>Maudiozyma</taxon>
    </lineage>
</organism>
<keyword evidence="4" id="KW-0010">Activator</keyword>
<comment type="similarity">
    <text evidence="2 4">Belongs to the Mediator complex subunit 20 family.</text>
</comment>
<dbReference type="OrthoDB" id="1854899at2759"/>
<evidence type="ECO:0000256" key="2">
    <source>
        <dbReference type="ARBA" id="ARBA00010743"/>
    </source>
</evidence>